<protein>
    <submittedName>
        <fullName evidence="1">Uncharacterized protein</fullName>
    </submittedName>
</protein>
<dbReference type="EMBL" id="LAZR01045514">
    <property type="protein sequence ID" value="KKK98693.1"/>
    <property type="molecule type" value="Genomic_DNA"/>
</dbReference>
<dbReference type="PROSITE" id="PS51257">
    <property type="entry name" value="PROKAR_LIPOPROTEIN"/>
    <property type="match status" value="1"/>
</dbReference>
<name>A0A0F8ZXU5_9ZZZZ</name>
<organism evidence="1">
    <name type="scientific">marine sediment metagenome</name>
    <dbReference type="NCBI Taxonomy" id="412755"/>
    <lineage>
        <taxon>unclassified sequences</taxon>
        <taxon>metagenomes</taxon>
        <taxon>ecological metagenomes</taxon>
    </lineage>
</organism>
<proteinExistence type="predicted"/>
<sequence>MKRLIPLMILGLFLITLMSASVFAVGCFPPYPIWGKFNYYGLIDGTIEISAFNVIYGQTFTTTTSVNENGEYSSGLCSLENGYYNNMVVTVSIVDCDAPGCTTSFTAVDGGTFRHDFIFGDQGYFCWDGSTADTLAECPAEPEEEKPEPTVEEANKVSTTDKELASVEANYGQLINIELTDTKLSKLLDGEIDFDGEAYDAEEVISLQAVIKTSIDDEDFGTNPYLTIAEGAIVYK</sequence>
<reference evidence="1" key="1">
    <citation type="journal article" date="2015" name="Nature">
        <title>Complex archaea that bridge the gap between prokaryotes and eukaryotes.</title>
        <authorList>
            <person name="Spang A."/>
            <person name="Saw J.H."/>
            <person name="Jorgensen S.L."/>
            <person name="Zaremba-Niedzwiedzka K."/>
            <person name="Martijn J."/>
            <person name="Lind A.E."/>
            <person name="van Eijk R."/>
            <person name="Schleper C."/>
            <person name="Guy L."/>
            <person name="Ettema T.J."/>
        </authorList>
    </citation>
    <scope>NUCLEOTIDE SEQUENCE</scope>
</reference>
<feature type="non-terminal residue" evidence="1">
    <location>
        <position position="236"/>
    </location>
</feature>
<dbReference type="AlphaFoldDB" id="A0A0F8ZXU5"/>
<evidence type="ECO:0000313" key="1">
    <source>
        <dbReference type="EMBL" id="KKK98693.1"/>
    </source>
</evidence>
<accession>A0A0F8ZXU5</accession>
<gene>
    <name evidence="1" type="ORF">LCGC14_2640190</name>
</gene>
<comment type="caution">
    <text evidence="1">The sequence shown here is derived from an EMBL/GenBank/DDBJ whole genome shotgun (WGS) entry which is preliminary data.</text>
</comment>